<dbReference type="PROSITE" id="PS50929">
    <property type="entry name" value="ABC_TM1F"/>
    <property type="match status" value="2"/>
</dbReference>
<dbReference type="FunFam" id="3.40.50.300:FF:002977">
    <property type="entry name" value="Uncharacterized protein"/>
    <property type="match status" value="1"/>
</dbReference>
<protein>
    <recommendedName>
        <fullName evidence="15">P-loop containing nucleoside triphosphate hydrolase protein</fullName>
    </recommendedName>
</protein>
<evidence type="ECO:0000259" key="12">
    <source>
        <dbReference type="PROSITE" id="PS50929"/>
    </source>
</evidence>
<feature type="transmembrane region" description="Helical" evidence="10">
    <location>
        <begin position="429"/>
        <end position="456"/>
    </location>
</feature>
<feature type="domain" description="ABC transmembrane type-1" evidence="12">
    <location>
        <begin position="987"/>
        <end position="1345"/>
    </location>
</feature>
<dbReference type="GO" id="GO:0005524">
    <property type="term" value="F:ATP binding"/>
    <property type="evidence" value="ECO:0007669"/>
    <property type="project" value="UniProtKB-KW"/>
</dbReference>
<dbReference type="InParanoid" id="F4NSJ3"/>
<evidence type="ECO:0000256" key="5">
    <source>
        <dbReference type="ARBA" id="ARBA00022741"/>
    </source>
</evidence>
<dbReference type="InterPro" id="IPR003439">
    <property type="entry name" value="ABC_transporter-like_ATP-bd"/>
</dbReference>
<evidence type="ECO:0008006" key="15">
    <source>
        <dbReference type="Google" id="ProtNLM"/>
    </source>
</evidence>
<dbReference type="InterPro" id="IPR050173">
    <property type="entry name" value="ABC_transporter_C-like"/>
</dbReference>
<feature type="domain" description="ABC transporter" evidence="11">
    <location>
        <begin position="667"/>
        <end position="916"/>
    </location>
</feature>
<dbReference type="Pfam" id="PF00664">
    <property type="entry name" value="ABC_membrane"/>
    <property type="match status" value="2"/>
</dbReference>
<dbReference type="Gene3D" id="3.40.50.300">
    <property type="entry name" value="P-loop containing nucleotide triphosphate hydrolases"/>
    <property type="match status" value="2"/>
</dbReference>
<dbReference type="GO" id="GO:0005774">
    <property type="term" value="C:vacuolar membrane"/>
    <property type="evidence" value="ECO:0000318"/>
    <property type="project" value="GO_Central"/>
</dbReference>
<keyword evidence="5" id="KW-0547">Nucleotide-binding</keyword>
<evidence type="ECO:0000256" key="3">
    <source>
        <dbReference type="ARBA" id="ARBA00022692"/>
    </source>
</evidence>
<accession>F4NSJ3</accession>
<dbReference type="CDD" id="cd18604">
    <property type="entry name" value="ABC_6TM_VMR1_D2_like"/>
    <property type="match status" value="1"/>
</dbReference>
<feature type="transmembrane region" description="Helical" evidence="10">
    <location>
        <begin position="1103"/>
        <end position="1131"/>
    </location>
</feature>
<dbReference type="PANTHER" id="PTHR24223">
    <property type="entry name" value="ATP-BINDING CASSETTE SUB-FAMILY C"/>
    <property type="match status" value="1"/>
</dbReference>
<keyword evidence="6" id="KW-0067">ATP-binding</keyword>
<dbReference type="GO" id="GO:0140359">
    <property type="term" value="F:ABC-type transporter activity"/>
    <property type="evidence" value="ECO:0000318"/>
    <property type="project" value="GO_Central"/>
</dbReference>
<dbReference type="CDD" id="cd03244">
    <property type="entry name" value="ABCC_MRP_domain2"/>
    <property type="match status" value="1"/>
</dbReference>
<dbReference type="GeneID" id="18240266"/>
<dbReference type="SMART" id="SM00382">
    <property type="entry name" value="AAA"/>
    <property type="match status" value="2"/>
</dbReference>
<feature type="domain" description="ABC transporter" evidence="11">
    <location>
        <begin position="1384"/>
        <end position="1653"/>
    </location>
</feature>
<evidence type="ECO:0000256" key="6">
    <source>
        <dbReference type="ARBA" id="ARBA00022840"/>
    </source>
</evidence>
<feature type="transmembrane region" description="Helical" evidence="10">
    <location>
        <begin position="1290"/>
        <end position="1311"/>
    </location>
</feature>
<evidence type="ECO:0000256" key="8">
    <source>
        <dbReference type="ARBA" id="ARBA00023136"/>
    </source>
</evidence>
<dbReference type="RefSeq" id="XP_006675694.1">
    <property type="nucleotide sequence ID" value="XM_006675631.1"/>
</dbReference>
<evidence type="ECO:0000256" key="10">
    <source>
        <dbReference type="SAM" id="Phobius"/>
    </source>
</evidence>
<feature type="transmembrane region" description="Helical" evidence="10">
    <location>
        <begin position="187"/>
        <end position="208"/>
    </location>
</feature>
<dbReference type="PROSITE" id="PS00211">
    <property type="entry name" value="ABC_TRANSPORTER_1"/>
    <property type="match status" value="1"/>
</dbReference>
<dbReference type="InterPro" id="IPR036640">
    <property type="entry name" value="ABC1_TM_sf"/>
</dbReference>
<dbReference type="InterPro" id="IPR011527">
    <property type="entry name" value="ABC1_TM_dom"/>
</dbReference>
<dbReference type="PROSITE" id="PS50893">
    <property type="entry name" value="ABC_TRANSPORTER_2"/>
    <property type="match status" value="2"/>
</dbReference>
<evidence type="ECO:0000259" key="11">
    <source>
        <dbReference type="PROSITE" id="PS50893"/>
    </source>
</evidence>
<reference evidence="13 14" key="1">
    <citation type="submission" date="2009-12" db="EMBL/GenBank/DDBJ databases">
        <title>The draft genome of Batrachochytrium dendrobatidis.</title>
        <authorList>
            <consortium name="US DOE Joint Genome Institute (JGI-PGF)"/>
            <person name="Kuo A."/>
            <person name="Salamov A."/>
            <person name="Schmutz J."/>
            <person name="Lucas S."/>
            <person name="Pitluck S."/>
            <person name="Rosenblum E."/>
            <person name="Stajich J."/>
            <person name="Eisen M."/>
            <person name="Grigoriev I.V."/>
        </authorList>
    </citation>
    <scope>NUCLEOTIDE SEQUENCE [LARGE SCALE GENOMIC DNA]</scope>
    <source>
        <strain evidence="14">JAM81 / FGSC 10211</strain>
    </source>
</reference>
<feature type="compositionally biased region" description="Low complexity" evidence="9">
    <location>
        <begin position="1508"/>
        <end position="1530"/>
    </location>
</feature>
<feature type="transmembrane region" description="Helical" evidence="10">
    <location>
        <begin position="289"/>
        <end position="312"/>
    </location>
</feature>
<keyword evidence="8 10" id="KW-0472">Membrane</keyword>
<feature type="domain" description="ABC transmembrane type-1" evidence="12">
    <location>
        <begin position="299"/>
        <end position="587"/>
    </location>
</feature>
<evidence type="ECO:0000256" key="4">
    <source>
        <dbReference type="ARBA" id="ARBA00022737"/>
    </source>
</evidence>
<dbReference type="EMBL" id="GL882879">
    <property type="protein sequence ID" value="EGF83829.1"/>
    <property type="molecule type" value="Genomic_DNA"/>
</dbReference>
<keyword evidence="2" id="KW-0813">Transport</keyword>
<dbReference type="Gene3D" id="1.20.1560.10">
    <property type="entry name" value="ABC transporter type 1, transmembrane domain"/>
    <property type="match status" value="2"/>
</dbReference>
<dbReference type="CDD" id="cd03250">
    <property type="entry name" value="ABCC_MRP_domain1"/>
    <property type="match status" value="1"/>
</dbReference>
<feature type="transmembrane region" description="Helical" evidence="10">
    <location>
        <begin position="12"/>
        <end position="29"/>
    </location>
</feature>
<keyword evidence="14" id="KW-1185">Reference proteome</keyword>
<evidence type="ECO:0000256" key="2">
    <source>
        <dbReference type="ARBA" id="ARBA00022448"/>
    </source>
</evidence>
<dbReference type="GO" id="GO:0055085">
    <property type="term" value="P:transmembrane transport"/>
    <property type="evidence" value="ECO:0000318"/>
    <property type="project" value="GO_Central"/>
</dbReference>
<feature type="transmembrane region" description="Helical" evidence="10">
    <location>
        <begin position="985"/>
        <end position="1007"/>
    </location>
</feature>
<feature type="region of interest" description="Disordered" evidence="9">
    <location>
        <begin position="1508"/>
        <end position="1535"/>
    </location>
</feature>
<dbReference type="GO" id="GO:0016887">
    <property type="term" value="F:ATP hydrolysis activity"/>
    <property type="evidence" value="ECO:0007669"/>
    <property type="project" value="InterPro"/>
</dbReference>
<keyword evidence="3 10" id="KW-0812">Transmembrane</keyword>
<evidence type="ECO:0000313" key="13">
    <source>
        <dbReference type="EMBL" id="EGF83829.1"/>
    </source>
</evidence>
<keyword evidence="4" id="KW-0677">Repeat</keyword>
<dbReference type="OrthoDB" id="6500128at2759"/>
<organism evidence="13 14">
    <name type="scientific">Batrachochytrium dendrobatidis (strain JAM81 / FGSC 10211)</name>
    <name type="common">Frog chytrid fungus</name>
    <dbReference type="NCBI Taxonomy" id="684364"/>
    <lineage>
        <taxon>Eukaryota</taxon>
        <taxon>Fungi</taxon>
        <taxon>Fungi incertae sedis</taxon>
        <taxon>Chytridiomycota</taxon>
        <taxon>Chytridiomycota incertae sedis</taxon>
        <taxon>Chytridiomycetes</taxon>
        <taxon>Rhizophydiales</taxon>
        <taxon>Rhizophydiales incertae sedis</taxon>
        <taxon>Batrachochytrium</taxon>
    </lineage>
</organism>
<evidence type="ECO:0000256" key="7">
    <source>
        <dbReference type="ARBA" id="ARBA00022989"/>
    </source>
</evidence>
<keyword evidence="7 10" id="KW-1133">Transmembrane helix</keyword>
<dbReference type="STRING" id="684364.F4NSJ3"/>
<comment type="subcellular location">
    <subcellularLocation>
        <location evidence="1">Membrane</location>
    </subcellularLocation>
</comment>
<dbReference type="Proteomes" id="UP000007241">
    <property type="component" value="Unassembled WGS sequence"/>
</dbReference>
<dbReference type="CDD" id="cd18596">
    <property type="entry name" value="ABC_6TM_VMR1_D1_like"/>
    <property type="match status" value="1"/>
</dbReference>
<feature type="transmembrane region" description="Helical" evidence="10">
    <location>
        <begin position="114"/>
        <end position="135"/>
    </location>
</feature>
<feature type="transmembrane region" description="Helical" evidence="10">
    <location>
        <begin position="525"/>
        <end position="551"/>
    </location>
</feature>
<evidence type="ECO:0000256" key="1">
    <source>
        <dbReference type="ARBA" id="ARBA00004370"/>
    </source>
</evidence>
<feature type="transmembrane region" description="Helical" evidence="10">
    <location>
        <begin position="1208"/>
        <end position="1225"/>
    </location>
</feature>
<dbReference type="PANTHER" id="PTHR24223:SF353">
    <property type="entry name" value="ABC TRANSPORTER ATP-BINDING PROTEIN_PERMEASE VMR1-RELATED"/>
    <property type="match status" value="1"/>
</dbReference>
<dbReference type="OMA" id="LRMITNI"/>
<dbReference type="InterPro" id="IPR003593">
    <property type="entry name" value="AAA+_ATPase"/>
</dbReference>
<feature type="transmembrane region" description="Helical" evidence="10">
    <location>
        <begin position="332"/>
        <end position="349"/>
    </location>
</feature>
<dbReference type="SUPFAM" id="SSF52540">
    <property type="entry name" value="P-loop containing nucleoside triphosphate hydrolases"/>
    <property type="match status" value="2"/>
</dbReference>
<feature type="transmembrane region" description="Helical" evidence="10">
    <location>
        <begin position="147"/>
        <end position="167"/>
    </location>
</feature>
<proteinExistence type="predicted"/>
<dbReference type="HOGENOM" id="CLU_000604_27_6_1"/>
<dbReference type="InterPro" id="IPR017871">
    <property type="entry name" value="ABC_transporter-like_CS"/>
</dbReference>
<sequence>MSEFMDPQVQMVLASVPAVLLIPTVMYCLRFPILGIDSGYEPIGPVSQNGTGLESSSELALKQYLSKRLRLLNGGLVLAILLGAAAQTASLVMAVNAGMSSSNVWLSLLTQPAVLSKLLAIVSWLAFLGTCPLAIRSNVAFHGGLWSLFFVALGMVAYQTVSIFQAVMDASLASNQWYYLLWSDVTVAINGLLLLLSVGIMFAVGLFSDNSSLILSAKASRENGASVISSLFFFWLNDLISLGNKQFLEQDDLWELIDDDKTALLMDQYNAIKERNPTRSLMYNMTSVVYHHLFFQSSCAILSAVFGFAGPFFLFKIISHIQDPANGPPTQAWYYLISLFACTVAKSLIDGQMYFTGRRVGTRIRSILVAELYTKSLRRAQGASSVDSTSEETDPQASLGKIVTLMSVDTERIRMFVSYFHQMLIGEPLSAIIAIAGLFIVLGWSAFAGVVLIVIISSCATPLGKAIVTIQEKLMANTDKRINVINEMLQGIRIVKYFAWEEYFSAKIAEARAAELLSLFHLWSAWIGFGNIGSGSGLLVAFVTFAVYTLVAGKTLDVATAFTAVNLLHVVSGLLSHLPNEIMQVFKAKVSLDRISEFLKEEELEKYQTVTMPPRSDSDNISDTDTISNCAPVIGFHNGHFSYFSDSSASLAASTNTTSGDDLSKTLAVKNVTEHTPLISSQSTDEASATNPAFVLRDLNIEFPVGGFSVICGSTGSGKSSLISALLGEMRRLQGRNYIPDRCTSADDQTTGTSNGIAYAAQSAWLLNATIRDNILFGEAYDEQRYHQVIVACALVKDLENLEGGDLTEIGEKGINMSGGQKQRIALARACYSHASFVLLDDPLSAVDAPTARHLLKRCILDAMRGRTIVLVSHAVSLVLPHADFVAVVKNGEIVCQGSPTDLTQNVDADGIFGLDLSFDSLANEEDAATATISAAADTAAVTSVMNASAISNGKKLVEDEEKATGSVRAEVYNTYFKAAGGTSYIVLFLLSFLLVSGATLANDWWLKIWTDQSTTAAIAASSSANSSFSSLGSLSSSIGGVDSDLGFAEMQHNSKFVMLSVQSVWSALGQESSASASNPTAAFTTFSAIPEPASPALTQKDAIFYVGVYALFGLGVILANNIQLIIILWGSFVASRRMHDTLLASVLGSPLRFFEVTPIGRILNRFSKDIENIDSSVMESIEFFVAKVIQGGTIVCVIGVITPPFLIIVLPVVFLYLVVARMYLNTSRELKRLESVSRSPIYAQFSETLTGVSTIRAYGAEDRFSTDNNEKVDLNHRSFFFIWAANRWLCLRTELISAAVVLFAGLAVIFGNIGAGWAALTITYALDFTNALLWTVRMHAEMEMSMNSVERVKEYTGIEQEPPAIIESNRPDPSWPAEGSIVVKDLSIRYAAEQPDVLKKLNFTVKGAEKVAVVGRTGAGKSTLSLAFFRIIPLSGGSIEIDGVDIGEIGLFDLRSRLTIIPQDPVLFTGNLRTNLDPLGEHDDASLWMALRRVHFLDSLQQPQSSTATLIQSPSSSSSMVDLDDSTSTVMAPSSVPTASTITLEYPVNENGGNFSQGQRQLLCLARALLRSTRVIFLDEATASVDNDTDTKIQQTIRQEFAHGTVICIAHRLRTIIDYDKVLVLDHGKVLEYGSPISLIETSPIAAFRKMCEETGEFDELVRLAREAENKRLSVDHN</sequence>
<gene>
    <name evidence="13" type="ORF">BATDEDRAFT_33935</name>
</gene>
<dbReference type="SUPFAM" id="SSF90123">
    <property type="entry name" value="ABC transporter transmembrane region"/>
    <property type="match status" value="2"/>
</dbReference>
<feature type="transmembrane region" description="Helical" evidence="10">
    <location>
        <begin position="71"/>
        <end position="94"/>
    </location>
</feature>
<name>F4NSJ3_BATDJ</name>
<evidence type="ECO:0000256" key="9">
    <source>
        <dbReference type="SAM" id="MobiDB-lite"/>
    </source>
</evidence>
<evidence type="ECO:0000313" key="14">
    <source>
        <dbReference type="Proteomes" id="UP000007241"/>
    </source>
</evidence>
<dbReference type="Pfam" id="PF00005">
    <property type="entry name" value="ABC_tran"/>
    <property type="match status" value="2"/>
</dbReference>
<dbReference type="InterPro" id="IPR027417">
    <property type="entry name" value="P-loop_NTPase"/>
</dbReference>